<evidence type="ECO:0000313" key="1">
    <source>
        <dbReference type="EMBL" id="KRO73215.1"/>
    </source>
</evidence>
<sequence>MEAKNTVKSLDDQIVDLLIKFSIPLYIDDEDVPTQIGTGFIVHSEHGFFLVSAAHVLDDALTHGMYFYCSPSLKKHLSGKLVRSKVTPDRTQDSIDVGVLRLLDGPFPPYQEVDKFAMDISYLKPRYVPREGSQYLMIGYPSTKSKVSRTAPFVSVAPYALTTDSAEPEEYRKHALPEETHILLKLDVKNAFDTQSGRHMHFPKPQGMSGAPVIVSYDDNEESRVFPVVGVAIEHRATARIIVATDVRFVLEAIDVATAGEE</sequence>
<dbReference type="Pfam" id="PF13365">
    <property type="entry name" value="Trypsin_2"/>
    <property type="match status" value="1"/>
</dbReference>
<dbReference type="InterPro" id="IPR009003">
    <property type="entry name" value="Peptidase_S1_PA"/>
</dbReference>
<dbReference type="AlphaFoldDB" id="A0A0R2SEC8"/>
<evidence type="ECO:0008006" key="3">
    <source>
        <dbReference type="Google" id="ProtNLM"/>
    </source>
</evidence>
<evidence type="ECO:0000313" key="2">
    <source>
        <dbReference type="Proteomes" id="UP000051934"/>
    </source>
</evidence>
<proteinExistence type="predicted"/>
<dbReference type="EMBL" id="LIBB01000018">
    <property type="protein sequence ID" value="KRO73215.1"/>
    <property type="molecule type" value="Genomic_DNA"/>
</dbReference>
<accession>A0A0R2SEC8</accession>
<dbReference type="Proteomes" id="UP000051934">
    <property type="component" value="Unassembled WGS sequence"/>
</dbReference>
<reference evidence="1 2" key="1">
    <citation type="submission" date="2015-10" db="EMBL/GenBank/DDBJ databases">
        <title>Metagenome-Assembled Genomes uncover a global brackish microbiome.</title>
        <authorList>
            <person name="Hugerth L.W."/>
            <person name="Larsson J."/>
            <person name="Alneberg J."/>
            <person name="Lindh M.V."/>
            <person name="Legrand C."/>
            <person name="Pinhassi J."/>
            <person name="Andersson A.F."/>
        </authorList>
    </citation>
    <scope>NUCLEOTIDE SEQUENCE [LARGE SCALE GENOMIC DNA]</scope>
    <source>
        <strain evidence="1">BACL4 MAG-120507-bin80</strain>
    </source>
</reference>
<name>A0A0R2SEC8_9GAMM</name>
<organism evidence="1 2">
    <name type="scientific">OM182 bacterium BACL3 MAG-120507-bin80</name>
    <dbReference type="NCBI Taxonomy" id="1655577"/>
    <lineage>
        <taxon>Bacteria</taxon>
        <taxon>Pseudomonadati</taxon>
        <taxon>Pseudomonadota</taxon>
        <taxon>Gammaproteobacteria</taxon>
        <taxon>OMG group</taxon>
        <taxon>OM182 clade</taxon>
    </lineage>
</organism>
<dbReference type="SUPFAM" id="SSF50494">
    <property type="entry name" value="Trypsin-like serine proteases"/>
    <property type="match status" value="1"/>
</dbReference>
<gene>
    <name evidence="1" type="ORF">ABR69_03855</name>
</gene>
<protein>
    <recommendedName>
        <fullName evidence="3">Peptidase S1 domain-containing protein</fullName>
    </recommendedName>
</protein>
<comment type="caution">
    <text evidence="1">The sequence shown here is derived from an EMBL/GenBank/DDBJ whole genome shotgun (WGS) entry which is preliminary data.</text>
</comment>